<gene>
    <name evidence="15" type="ORF">PaG_04192</name>
</gene>
<dbReference type="Gene3D" id="3.40.50.1000">
    <property type="entry name" value="HAD superfamily/HAD-like"/>
    <property type="match status" value="1"/>
</dbReference>
<keyword evidence="6" id="KW-0378">Hydrolase</keyword>
<keyword evidence="8" id="KW-0445">Lipid transport</keyword>
<organism evidence="15 16">
    <name type="scientific">Moesziomyces aphidis</name>
    <name type="common">Pseudozyma aphidis</name>
    <dbReference type="NCBI Taxonomy" id="84754"/>
    <lineage>
        <taxon>Eukaryota</taxon>
        <taxon>Fungi</taxon>
        <taxon>Dikarya</taxon>
        <taxon>Basidiomycota</taxon>
        <taxon>Ustilaginomycotina</taxon>
        <taxon>Ustilaginomycetes</taxon>
        <taxon>Ustilaginales</taxon>
        <taxon>Ustilaginaceae</taxon>
        <taxon>Moesziomyces</taxon>
    </lineage>
</organism>
<feature type="region of interest" description="Disordered" evidence="13">
    <location>
        <begin position="640"/>
        <end position="670"/>
    </location>
</feature>
<dbReference type="NCBIfam" id="TIGR01488">
    <property type="entry name" value="HAD-SF-IB"/>
    <property type="match status" value="1"/>
</dbReference>
<dbReference type="FunFam" id="3.30.70.3490:FF:000033">
    <property type="match status" value="1"/>
</dbReference>
<dbReference type="Pfam" id="PF06888">
    <property type="entry name" value="Put_Phosphatase"/>
    <property type="match status" value="1"/>
</dbReference>
<dbReference type="InterPro" id="IPR011993">
    <property type="entry name" value="PH-like_dom_sf"/>
</dbReference>
<feature type="region of interest" description="Disordered" evidence="13">
    <location>
        <begin position="398"/>
        <end position="488"/>
    </location>
</feature>
<evidence type="ECO:0000256" key="11">
    <source>
        <dbReference type="RuleBase" id="RU003844"/>
    </source>
</evidence>
<dbReference type="Proteomes" id="UP000019462">
    <property type="component" value="Unassembled WGS sequence"/>
</dbReference>
<dbReference type="InterPro" id="IPR023214">
    <property type="entry name" value="HAD_sf"/>
</dbReference>
<dbReference type="InterPro" id="IPR000648">
    <property type="entry name" value="Oxysterol-bd"/>
</dbReference>
<feature type="compositionally biased region" description="Basic and acidic residues" evidence="13">
    <location>
        <begin position="930"/>
        <end position="946"/>
    </location>
</feature>
<protein>
    <recommendedName>
        <fullName evidence="14">PH domain-containing protein</fullName>
    </recommendedName>
</protein>
<sequence>MSAPRPSTNTINGGTPAGDEVAEAVYSFKLLEALRKGDQQALIPLLQPTHASQNHLAKESTSPLHLAVRCADFNIISFLLNYKTIDINATESQHGNTALHIAAASGRDDVVQLLLEQHDIDDSKRNNDNRDALEVSKTPEVAQLIQVSRAQLNVKYVDLLSAYEQDTQAAEQAIHALLDLPRYSVIDLNAHGANGSTLLHEAVRRKDTRMIETAVRKGADVYARDRRGKRVGDVTKDEKVKALLRQLHNADAARASQAAHSGQPPSFKGYLGKWTNIAHGYKTRWFVLEDGILSYYHSQDDEGKQSRGAINMRYAKIRADNNDKHRLEIISETGKGVSKLYLRGTHPVERARWVQVLQQTKEYFSLERQTSRADSFYRQRAPSTSSLHNGASATAPLANPAGIVRPSSTAPLANPAGIVRPPSAAPSEKGSRALLSIKSPTTQPPSGAPSERSLQLANRSPSILSRLSSDGRLDDENENGATGGAMPFESEFPLTAEALKAQAEASQRLVETLLGAGAVAAPAVSSARNSSDEASAAAAKSSRSNRSSSASVSGNNADAVRSALDAAVRSNFQLVERYQAMVAARETYMTKRYERELQIKHLWEENMAVLAQQHAEMEAQLKEAASENARRRKALREVRETMGSSPGSMISPSLGPSASTGSVLHNPEPRRQSTMLSNTFEYMRPDKKYRYYSEQVSHHPPISACFAQSPTWEYMGCVDAKSKFLGRTFEIRPTGVAHVNLKVPKKWVRSDKELKPAQMLQDHVLEHYTWNKVTTSVSGFIVGSPTIDHFGDMEVTNHATGDRCVLTFKPRGWRGKDAFEIRGSVYDAQGKLCWDIAGRWNSQLVARKVGAGSGDLNPDQSVEAPDGQIAVAQPLAEYLLLWRNSDKPPTPFNLTPFAITLNSCPDDLRPWLAPTDCRLRPDLSAFESGKFDQANDLKQKLENHQRETRRKREQGELPPHEPRWFKRTTDQDTKETLWQPVPAPPNSGPGGKETTSYWAERHHVGSKKKEGQQADWNNVYHIFGDFEIVLVMTSVNTAPVPLPSVGKQLIVFDFDWSLVDQDTDRWVHEVLCPELRAELQRRKKGEQFTDLCADLLLKLHARGVTPDELRDALRLLPFHPGVKRAISTLKQTAQPNTTLFLLSNSNTVYINTILAHHNLEGLFDEIVTNPAHFTPEGALKLERRIAPSAVQHTCSVGCSANMCKGDELEAFLERHGGRDAFDRIIYVGDGGNDYCPVKRLRTSDLAFVRKFRGLQTRIAREAGVKAGIKYWNGAWELEGYLNEARGVPALDY</sequence>
<dbReference type="Pfam" id="PF12796">
    <property type="entry name" value="Ank_2"/>
    <property type="match status" value="1"/>
</dbReference>
<evidence type="ECO:0000256" key="10">
    <source>
        <dbReference type="PROSITE-ProRule" id="PRU00023"/>
    </source>
</evidence>
<evidence type="ECO:0000256" key="3">
    <source>
        <dbReference type="ARBA" id="ARBA00022448"/>
    </source>
</evidence>
<feature type="region of interest" description="Disordered" evidence="13">
    <location>
        <begin position="522"/>
        <end position="556"/>
    </location>
</feature>
<dbReference type="GO" id="GO:0097038">
    <property type="term" value="C:perinuclear endoplasmic reticulum"/>
    <property type="evidence" value="ECO:0007669"/>
    <property type="project" value="TreeGrafter"/>
</dbReference>
<dbReference type="GO" id="GO:0032934">
    <property type="term" value="F:sterol binding"/>
    <property type="evidence" value="ECO:0007669"/>
    <property type="project" value="TreeGrafter"/>
</dbReference>
<dbReference type="PROSITE" id="PS50088">
    <property type="entry name" value="ANK_REPEAT"/>
    <property type="match status" value="2"/>
</dbReference>
<dbReference type="SMART" id="SM00248">
    <property type="entry name" value="ANK"/>
    <property type="match status" value="3"/>
</dbReference>
<comment type="caution">
    <text evidence="15">The sequence shown here is derived from an EMBL/GenBank/DDBJ whole genome shotgun (WGS) entry which is preliminary data.</text>
</comment>
<evidence type="ECO:0000256" key="7">
    <source>
        <dbReference type="ARBA" id="ARBA00022842"/>
    </source>
</evidence>
<dbReference type="GO" id="GO:0046872">
    <property type="term" value="F:metal ion binding"/>
    <property type="evidence" value="ECO:0007669"/>
    <property type="project" value="UniProtKB-KW"/>
</dbReference>
<dbReference type="Pfam" id="PF00023">
    <property type="entry name" value="Ank"/>
    <property type="match status" value="1"/>
</dbReference>
<dbReference type="GO" id="GO:0030011">
    <property type="term" value="P:maintenance of cell polarity"/>
    <property type="evidence" value="ECO:0007669"/>
    <property type="project" value="TreeGrafter"/>
</dbReference>
<feature type="repeat" description="ANK" evidence="10">
    <location>
        <begin position="94"/>
        <end position="116"/>
    </location>
</feature>
<dbReference type="Gene3D" id="2.30.29.30">
    <property type="entry name" value="Pleckstrin-homology domain (PH domain)/Phosphotyrosine-binding domain (PTB)"/>
    <property type="match status" value="1"/>
</dbReference>
<dbReference type="SUPFAM" id="SSF56784">
    <property type="entry name" value="HAD-like"/>
    <property type="match status" value="1"/>
</dbReference>
<dbReference type="CDD" id="cd13292">
    <property type="entry name" value="PH_Osh1p_Osh2p_yeast"/>
    <property type="match status" value="1"/>
</dbReference>
<evidence type="ECO:0000256" key="12">
    <source>
        <dbReference type="SAM" id="Coils"/>
    </source>
</evidence>
<evidence type="ECO:0000259" key="14">
    <source>
        <dbReference type="PROSITE" id="PS50003"/>
    </source>
</evidence>
<dbReference type="PROSITE" id="PS50297">
    <property type="entry name" value="ANK_REP_REGION"/>
    <property type="match status" value="2"/>
</dbReference>
<dbReference type="GO" id="GO:0005886">
    <property type="term" value="C:plasma membrane"/>
    <property type="evidence" value="ECO:0007669"/>
    <property type="project" value="TreeGrafter"/>
</dbReference>
<feature type="compositionally biased region" description="Polar residues" evidence="13">
    <location>
        <begin position="452"/>
        <end position="468"/>
    </location>
</feature>
<keyword evidence="12" id="KW-0175">Coiled coil</keyword>
<feature type="domain" description="PH" evidence="14">
    <location>
        <begin position="264"/>
        <end position="362"/>
    </location>
</feature>
<dbReference type="GO" id="GO:0034727">
    <property type="term" value="P:piecemeal microautophagy of the nucleus"/>
    <property type="evidence" value="ECO:0007669"/>
    <property type="project" value="TreeGrafter"/>
</dbReference>
<feature type="compositionally biased region" description="Polar residues" evidence="13">
    <location>
        <begin position="381"/>
        <end position="392"/>
    </location>
</feature>
<dbReference type="InterPro" id="IPR037239">
    <property type="entry name" value="OSBP_sf"/>
</dbReference>
<dbReference type="FunFam" id="2.40.160.120:FF:000017">
    <property type="entry name" value="Oxysterol-binding protein homolog C2F12.05c"/>
    <property type="match status" value="1"/>
</dbReference>
<dbReference type="InterPro" id="IPR006384">
    <property type="entry name" value="HAD_hydro_PyrdxlP_Pase-like"/>
</dbReference>
<evidence type="ECO:0000313" key="16">
    <source>
        <dbReference type="Proteomes" id="UP000019462"/>
    </source>
</evidence>
<dbReference type="Gene3D" id="2.40.160.120">
    <property type="match status" value="1"/>
</dbReference>
<dbReference type="Gene3D" id="3.30.70.3490">
    <property type="match status" value="1"/>
</dbReference>
<dbReference type="GO" id="GO:0006869">
    <property type="term" value="P:lipid transport"/>
    <property type="evidence" value="ECO:0007669"/>
    <property type="project" value="UniProtKB-KW"/>
</dbReference>
<dbReference type="Gene3D" id="1.25.40.20">
    <property type="entry name" value="Ankyrin repeat-containing domain"/>
    <property type="match status" value="2"/>
</dbReference>
<dbReference type="InterPro" id="IPR001849">
    <property type="entry name" value="PH_domain"/>
</dbReference>
<dbReference type="InterPro" id="IPR016965">
    <property type="entry name" value="Pase_PHOSPHO-typ"/>
</dbReference>
<feature type="repeat" description="ANK" evidence="10">
    <location>
        <begin position="194"/>
        <end position="226"/>
    </location>
</feature>
<dbReference type="SUPFAM" id="SSF144000">
    <property type="entry name" value="Oxysterol-binding protein-like"/>
    <property type="match status" value="1"/>
</dbReference>
<feature type="compositionally biased region" description="Low complexity" evidence="13">
    <location>
        <begin position="643"/>
        <end position="657"/>
    </location>
</feature>
<dbReference type="GO" id="GO:0005635">
    <property type="term" value="C:nuclear envelope"/>
    <property type="evidence" value="ECO:0007669"/>
    <property type="project" value="TreeGrafter"/>
</dbReference>
<evidence type="ECO:0000256" key="6">
    <source>
        <dbReference type="ARBA" id="ARBA00022801"/>
    </source>
</evidence>
<evidence type="ECO:0000256" key="4">
    <source>
        <dbReference type="ARBA" id="ARBA00022553"/>
    </source>
</evidence>
<dbReference type="OrthoDB" id="1854502at2759"/>
<dbReference type="InterPro" id="IPR002110">
    <property type="entry name" value="Ankyrin_rpt"/>
</dbReference>
<evidence type="ECO:0000256" key="9">
    <source>
        <dbReference type="ARBA" id="ARBA00023121"/>
    </source>
</evidence>
<dbReference type="HOGENOM" id="CLU_001040_1_0_1"/>
<reference evidence="15 16" key="1">
    <citation type="journal article" date="2014" name="Genome Announc.">
        <title>Genome sequence of the basidiomycetous fungus Pseudozyma aphidis DSM70725, an efficient producer of biosurfactant mannosylerythritol lipids.</title>
        <authorList>
            <person name="Lorenz S."/>
            <person name="Guenther M."/>
            <person name="Grumaz C."/>
            <person name="Rupp S."/>
            <person name="Zibek S."/>
            <person name="Sohn K."/>
        </authorList>
    </citation>
    <scope>NUCLEOTIDE SEQUENCE [LARGE SCALE GENOMIC DNA]</scope>
    <source>
        <strain evidence="16">ATCC 32657 / CBS 517.83 / DSM 70725 / JCM 10318 / NBRC 10182 / NRRL Y-7954 / St-0401</strain>
    </source>
</reference>
<keyword evidence="16" id="KW-1185">Reference proteome</keyword>
<evidence type="ECO:0000256" key="13">
    <source>
        <dbReference type="SAM" id="MobiDB-lite"/>
    </source>
</evidence>
<keyword evidence="9" id="KW-0446">Lipid-binding</keyword>
<dbReference type="PANTHER" id="PTHR10972">
    <property type="entry name" value="OXYSTEROL-BINDING PROTEIN-RELATED"/>
    <property type="match status" value="1"/>
</dbReference>
<evidence type="ECO:0000256" key="2">
    <source>
        <dbReference type="ARBA" id="ARBA00008842"/>
    </source>
</evidence>
<evidence type="ECO:0000256" key="1">
    <source>
        <dbReference type="ARBA" id="ARBA00001946"/>
    </source>
</evidence>
<dbReference type="FunFam" id="2.30.29.30:FF:000061">
    <property type="entry name" value="Oxysterol binding protein 1"/>
    <property type="match status" value="1"/>
</dbReference>
<feature type="region of interest" description="Disordered" evidence="13">
    <location>
        <begin position="374"/>
        <end position="393"/>
    </location>
</feature>
<dbReference type="InterPro" id="IPR018494">
    <property type="entry name" value="Oxysterol-bd_CS"/>
</dbReference>
<feature type="coiled-coil region" evidence="12">
    <location>
        <begin position="600"/>
        <end position="634"/>
    </location>
</feature>
<comment type="cofactor">
    <cofactor evidence="1">
        <name>Mg(2+)</name>
        <dbReference type="ChEBI" id="CHEBI:18420"/>
    </cofactor>
</comment>
<dbReference type="GO" id="GO:0006887">
    <property type="term" value="P:exocytosis"/>
    <property type="evidence" value="ECO:0007669"/>
    <property type="project" value="TreeGrafter"/>
</dbReference>
<feature type="region of interest" description="Disordered" evidence="13">
    <location>
        <begin position="930"/>
        <end position="995"/>
    </location>
</feature>
<dbReference type="Pfam" id="PF00169">
    <property type="entry name" value="PH"/>
    <property type="match status" value="1"/>
</dbReference>
<keyword evidence="4" id="KW-0597">Phosphoprotein</keyword>
<keyword evidence="5" id="KW-0479">Metal-binding</keyword>
<dbReference type="GO" id="GO:0016791">
    <property type="term" value="F:phosphatase activity"/>
    <property type="evidence" value="ECO:0007669"/>
    <property type="project" value="InterPro"/>
</dbReference>
<keyword evidence="3" id="KW-0813">Transport</keyword>
<dbReference type="PANTHER" id="PTHR10972:SF205">
    <property type="entry name" value="OXYSTEROL-BINDING PROTEIN 1"/>
    <property type="match status" value="1"/>
</dbReference>
<dbReference type="InterPro" id="IPR036412">
    <property type="entry name" value="HAD-like_sf"/>
</dbReference>
<keyword evidence="7" id="KW-0460">Magnesium</keyword>
<dbReference type="PROSITE" id="PS50003">
    <property type="entry name" value="PH_DOMAIN"/>
    <property type="match status" value="1"/>
</dbReference>
<dbReference type="GO" id="GO:0005829">
    <property type="term" value="C:cytosol"/>
    <property type="evidence" value="ECO:0007669"/>
    <property type="project" value="TreeGrafter"/>
</dbReference>
<dbReference type="SUPFAM" id="SSF50729">
    <property type="entry name" value="PH domain-like"/>
    <property type="match status" value="1"/>
</dbReference>
<dbReference type="GO" id="GO:0006897">
    <property type="term" value="P:endocytosis"/>
    <property type="evidence" value="ECO:0007669"/>
    <property type="project" value="TreeGrafter"/>
</dbReference>
<name>W3VJ44_MOEAP</name>
<evidence type="ECO:0000256" key="5">
    <source>
        <dbReference type="ARBA" id="ARBA00022723"/>
    </source>
</evidence>
<comment type="similarity">
    <text evidence="2 11">Belongs to the OSBP family.</text>
</comment>
<accession>W3VJ44</accession>
<dbReference type="EMBL" id="AWNI01000014">
    <property type="protein sequence ID" value="ETS61693.1"/>
    <property type="molecule type" value="Genomic_DNA"/>
</dbReference>
<dbReference type="PROSITE" id="PS01013">
    <property type="entry name" value="OSBP"/>
    <property type="match status" value="1"/>
</dbReference>
<dbReference type="NCBIfam" id="TIGR01489">
    <property type="entry name" value="DKMTPPase-SF"/>
    <property type="match status" value="1"/>
</dbReference>
<feature type="compositionally biased region" description="Basic and acidic residues" evidence="13">
    <location>
        <begin position="953"/>
        <end position="975"/>
    </location>
</feature>
<keyword evidence="10" id="KW-0040">ANK repeat</keyword>
<dbReference type="InterPro" id="IPR036770">
    <property type="entry name" value="Ankyrin_rpt-contain_sf"/>
</dbReference>
<dbReference type="SMART" id="SM00233">
    <property type="entry name" value="PH"/>
    <property type="match status" value="1"/>
</dbReference>
<proteinExistence type="inferred from homology"/>
<dbReference type="SUPFAM" id="SSF48403">
    <property type="entry name" value="Ankyrin repeat"/>
    <property type="match status" value="1"/>
</dbReference>
<dbReference type="Pfam" id="PF01237">
    <property type="entry name" value="Oxysterol_BP"/>
    <property type="match status" value="1"/>
</dbReference>
<evidence type="ECO:0000313" key="15">
    <source>
        <dbReference type="EMBL" id="ETS61693.1"/>
    </source>
</evidence>
<evidence type="ECO:0000256" key="8">
    <source>
        <dbReference type="ARBA" id="ARBA00023055"/>
    </source>
</evidence>